<evidence type="ECO:0000259" key="8">
    <source>
        <dbReference type="Pfam" id="PF10708"/>
    </source>
</evidence>
<dbReference type="InterPro" id="IPR036249">
    <property type="entry name" value="Thioredoxin-like_sf"/>
</dbReference>
<dbReference type="PANTHER" id="PTHR13887:SF14">
    <property type="entry name" value="DISULFIDE BOND FORMATION PROTEIN D"/>
    <property type="match status" value="1"/>
</dbReference>
<reference evidence="11" key="1">
    <citation type="submission" date="2017-04" db="EMBL/GenBank/DDBJ databases">
        <authorList>
            <person name="Varghese N."/>
            <person name="Submissions S."/>
        </authorList>
    </citation>
    <scope>NUCLEOTIDE SEQUENCE [LARGE SCALE GENOMIC DNA]</scope>
    <source>
        <strain evidence="11">VKM Ac-2510</strain>
    </source>
</reference>
<evidence type="ECO:0000256" key="3">
    <source>
        <dbReference type="ARBA" id="ARBA00023002"/>
    </source>
</evidence>
<organism evidence="10 11">
    <name type="scientific">Agreia pratensis</name>
    <dbReference type="NCBI Taxonomy" id="150121"/>
    <lineage>
        <taxon>Bacteria</taxon>
        <taxon>Bacillati</taxon>
        <taxon>Actinomycetota</taxon>
        <taxon>Actinomycetes</taxon>
        <taxon>Micrococcales</taxon>
        <taxon>Microbacteriaceae</taxon>
        <taxon>Agreia</taxon>
    </lineage>
</organism>
<evidence type="ECO:0000256" key="1">
    <source>
        <dbReference type="ARBA" id="ARBA00005791"/>
    </source>
</evidence>
<evidence type="ECO:0000256" key="4">
    <source>
        <dbReference type="ARBA" id="ARBA00023157"/>
    </source>
</evidence>
<keyword evidence="7" id="KW-0812">Transmembrane</keyword>
<dbReference type="OrthoDB" id="117402at2"/>
<dbReference type="STRING" id="150121.SAMN06296010_2372"/>
<evidence type="ECO:0000313" key="10">
    <source>
        <dbReference type="EMBL" id="SMG38144.1"/>
    </source>
</evidence>
<feature type="compositionally biased region" description="Low complexity" evidence="6">
    <location>
        <begin position="95"/>
        <end position="117"/>
    </location>
</feature>
<proteinExistence type="inferred from homology"/>
<keyword evidence="5" id="KW-0676">Redox-active center</keyword>
<feature type="transmembrane region" description="Helical" evidence="7">
    <location>
        <begin position="68"/>
        <end position="92"/>
    </location>
</feature>
<evidence type="ECO:0000313" key="11">
    <source>
        <dbReference type="Proteomes" id="UP000193244"/>
    </source>
</evidence>
<dbReference type="GO" id="GO:0016491">
    <property type="term" value="F:oxidoreductase activity"/>
    <property type="evidence" value="ECO:0007669"/>
    <property type="project" value="UniProtKB-KW"/>
</dbReference>
<keyword evidence="4" id="KW-1015">Disulfide bond</keyword>
<evidence type="ECO:0000256" key="6">
    <source>
        <dbReference type="SAM" id="MobiDB-lite"/>
    </source>
</evidence>
<evidence type="ECO:0000256" key="5">
    <source>
        <dbReference type="ARBA" id="ARBA00023284"/>
    </source>
</evidence>
<dbReference type="Pfam" id="PF13462">
    <property type="entry name" value="Thioredoxin_4"/>
    <property type="match status" value="1"/>
</dbReference>
<sequence>MTNTPPPGWYPEENSTRERWWDGQQWSELYRDAPPTTVAPAHPAGPVAAAASVTTAASTPARRPVWPWVLGGSLLVVIAVIVAAVLVLASVFSSVSRSSSGGSPSDPRGSSSAPAGSSGDGIVIGEGGDDAVRVVTYVDYFCPFCGEFESTNAEQLSTWVDSGKVVLEVHPISILDRASLGTKYSTRAANAAACVADTAPDAFEKFSALLFENQPQENTEGLSDTELIDLASKAGAVDGTGVTDCINSGEFIGWVTEATERALNEPVPDSDLEHISGTPTVIVDGVQYEGSLTDAKEFADVVLPGAK</sequence>
<keyword evidence="3" id="KW-0560">Oxidoreductase</keyword>
<dbReference type="CDD" id="cd02972">
    <property type="entry name" value="DsbA_family"/>
    <property type="match status" value="1"/>
</dbReference>
<dbReference type="SUPFAM" id="SSF52833">
    <property type="entry name" value="Thioredoxin-like"/>
    <property type="match status" value="1"/>
</dbReference>
<comment type="similarity">
    <text evidence="1">Belongs to the thioredoxin family. DsbA subfamily.</text>
</comment>
<name>A0A1X7KAK2_9MICO</name>
<dbReference type="Pfam" id="PF10708">
    <property type="entry name" value="DUF2510"/>
    <property type="match status" value="1"/>
</dbReference>
<keyword evidence="7" id="KW-1133">Transmembrane helix</keyword>
<accession>A0A1X7KAK2</accession>
<feature type="region of interest" description="Disordered" evidence="6">
    <location>
        <begin position="95"/>
        <end position="122"/>
    </location>
</feature>
<keyword evidence="10" id="KW-0413">Isomerase</keyword>
<gene>
    <name evidence="10" type="ORF">SAMN06296010_2372</name>
</gene>
<dbReference type="RefSeq" id="WP_085486383.1">
    <property type="nucleotide sequence ID" value="NZ_FXAY01000003.1"/>
</dbReference>
<dbReference type="PANTHER" id="PTHR13887">
    <property type="entry name" value="GLUTATHIONE S-TRANSFERASE KAPPA"/>
    <property type="match status" value="1"/>
</dbReference>
<evidence type="ECO:0000256" key="7">
    <source>
        <dbReference type="SAM" id="Phobius"/>
    </source>
</evidence>
<dbReference type="InterPro" id="IPR012336">
    <property type="entry name" value="Thioredoxin-like_fold"/>
</dbReference>
<feature type="domain" description="Thioredoxin-like fold" evidence="9">
    <location>
        <begin position="120"/>
        <end position="295"/>
    </location>
</feature>
<evidence type="ECO:0000256" key="2">
    <source>
        <dbReference type="ARBA" id="ARBA00022729"/>
    </source>
</evidence>
<protein>
    <submittedName>
        <fullName evidence="10">Protein-disulfide isomerase</fullName>
    </submittedName>
</protein>
<dbReference type="InterPro" id="IPR018929">
    <property type="entry name" value="DUF2510"/>
</dbReference>
<keyword evidence="2" id="KW-0732">Signal</keyword>
<dbReference type="EMBL" id="FXAY01000003">
    <property type="protein sequence ID" value="SMG38144.1"/>
    <property type="molecule type" value="Genomic_DNA"/>
</dbReference>
<keyword evidence="7" id="KW-0472">Membrane</keyword>
<keyword evidence="11" id="KW-1185">Reference proteome</keyword>
<feature type="domain" description="DUF2510" evidence="8">
    <location>
        <begin position="7"/>
        <end position="37"/>
    </location>
</feature>
<dbReference type="Proteomes" id="UP000193244">
    <property type="component" value="Unassembled WGS sequence"/>
</dbReference>
<dbReference type="GO" id="GO:0016853">
    <property type="term" value="F:isomerase activity"/>
    <property type="evidence" value="ECO:0007669"/>
    <property type="project" value="UniProtKB-KW"/>
</dbReference>
<evidence type="ECO:0000259" key="9">
    <source>
        <dbReference type="Pfam" id="PF13462"/>
    </source>
</evidence>
<dbReference type="Gene3D" id="3.40.30.10">
    <property type="entry name" value="Glutaredoxin"/>
    <property type="match status" value="1"/>
</dbReference>
<dbReference type="AlphaFoldDB" id="A0A1X7KAK2"/>